<sequence length="330" mass="37239">MKYLSYSYILLLIFASCTKDLDLDWPSEPPQLVLNGILHPDSAIQVALSTTIPLTPQSTDFPIIENATVSLYEDDELLGDLVFRDSVYVLDYHPKAGRQYTVQANVPGYLPLSASDIVPAKPDVAACYLAEERNTYFAFPIPIRTRIVDPLESNYYWLYSTISNYRYVPSEERYCDSLRKYLCPQFDSTTLVNTRMGLISESPIIDPFNAFTDNTSYGETTYKTGYIRFNDLSNNGGALALEVISASHFGYDELPNLTAEQALTLHIISSSTHYDRHLKSSLIDHLNNDYYDNPNPFSQSTQIYSNIENGTGIFAAYNSASIRIEQHPCE</sequence>
<evidence type="ECO:0000313" key="1">
    <source>
        <dbReference type="EMBL" id="WKN38956.1"/>
    </source>
</evidence>
<proteinExistence type="predicted"/>
<gene>
    <name evidence="1" type="ORF">K4G66_09605</name>
</gene>
<dbReference type="EMBL" id="CP120682">
    <property type="protein sequence ID" value="WKN38956.1"/>
    <property type="molecule type" value="Genomic_DNA"/>
</dbReference>
<dbReference type="PROSITE" id="PS51257">
    <property type="entry name" value="PROKAR_LIPOPROTEIN"/>
    <property type="match status" value="1"/>
</dbReference>
<dbReference type="Pfam" id="PF14054">
    <property type="entry name" value="DUF4249"/>
    <property type="match status" value="1"/>
</dbReference>
<accession>A0AA49GTZ9</accession>
<name>A0AA49GTZ9_9BACT</name>
<organism evidence="1">
    <name type="scientific">Roseihalotalea indica</name>
    <dbReference type="NCBI Taxonomy" id="2867963"/>
    <lineage>
        <taxon>Bacteria</taxon>
        <taxon>Pseudomonadati</taxon>
        <taxon>Bacteroidota</taxon>
        <taxon>Cytophagia</taxon>
        <taxon>Cytophagales</taxon>
        <taxon>Catalimonadaceae</taxon>
        <taxon>Roseihalotalea</taxon>
    </lineage>
</organism>
<reference evidence="1" key="1">
    <citation type="journal article" date="2023" name="Comput. Struct. Biotechnol. J.">
        <title>Discovery of a novel marine Bacteroidetes with a rich repertoire of carbohydrate-active enzymes.</title>
        <authorList>
            <person name="Chen B."/>
            <person name="Liu G."/>
            <person name="Chen Q."/>
            <person name="Wang H."/>
            <person name="Liu L."/>
            <person name="Tang K."/>
        </authorList>
    </citation>
    <scope>NUCLEOTIDE SEQUENCE</scope>
    <source>
        <strain evidence="1">TK19036</strain>
    </source>
</reference>
<dbReference type="AlphaFoldDB" id="A0AA49GTZ9"/>
<reference evidence="1" key="2">
    <citation type="journal article" date="2024" name="Antonie Van Leeuwenhoek">
        <title>Roseihalotalea indica gen. nov., sp. nov., a halophilic Bacteroidetes from mesopelagic Southwest Indian Ocean with higher carbohydrate metabolic potential.</title>
        <authorList>
            <person name="Chen B."/>
            <person name="Zhang M."/>
            <person name="Lin D."/>
            <person name="Ye J."/>
            <person name="Tang K."/>
        </authorList>
    </citation>
    <scope>NUCLEOTIDE SEQUENCE</scope>
    <source>
        <strain evidence="1">TK19036</strain>
    </source>
</reference>
<dbReference type="InterPro" id="IPR025345">
    <property type="entry name" value="DUF4249"/>
</dbReference>
<protein>
    <submittedName>
        <fullName evidence="1">DUF4249 domain-containing protein</fullName>
    </submittedName>
</protein>